<feature type="transmembrane region" description="Helical" evidence="7">
    <location>
        <begin position="320"/>
        <end position="342"/>
    </location>
</feature>
<dbReference type="OrthoDB" id="203097at2759"/>
<evidence type="ECO:0000256" key="1">
    <source>
        <dbReference type="ARBA" id="ARBA00004141"/>
    </source>
</evidence>
<evidence type="ECO:0000313" key="9">
    <source>
        <dbReference type="EMBL" id="CAH1270331.1"/>
    </source>
</evidence>
<reference evidence="9" key="1">
    <citation type="submission" date="2022-01" db="EMBL/GenBank/DDBJ databases">
        <authorList>
            <person name="Braso-Vives M."/>
        </authorList>
    </citation>
    <scope>NUCLEOTIDE SEQUENCE</scope>
</reference>
<organism evidence="9 10">
    <name type="scientific">Branchiostoma lanceolatum</name>
    <name type="common">Common lancelet</name>
    <name type="synonym">Amphioxus lanceolatum</name>
    <dbReference type="NCBI Taxonomy" id="7740"/>
    <lineage>
        <taxon>Eukaryota</taxon>
        <taxon>Metazoa</taxon>
        <taxon>Chordata</taxon>
        <taxon>Cephalochordata</taxon>
        <taxon>Leptocardii</taxon>
        <taxon>Amphioxiformes</taxon>
        <taxon>Branchiostomatidae</taxon>
        <taxon>Branchiostoma</taxon>
    </lineage>
</organism>
<evidence type="ECO:0000256" key="4">
    <source>
        <dbReference type="ARBA" id="ARBA00022847"/>
    </source>
</evidence>
<dbReference type="Pfam" id="PF01758">
    <property type="entry name" value="SBF"/>
    <property type="match status" value="1"/>
</dbReference>
<dbReference type="Gene3D" id="1.20.1530.20">
    <property type="match status" value="1"/>
</dbReference>
<keyword evidence="6 7" id="KW-0472">Membrane</keyword>
<keyword evidence="4" id="KW-0813">Transport</keyword>
<feature type="transmembrane region" description="Helical" evidence="7">
    <location>
        <begin position="192"/>
        <end position="213"/>
    </location>
</feature>
<keyword evidence="8" id="KW-0732">Signal</keyword>
<feature type="transmembrane region" description="Helical" evidence="7">
    <location>
        <begin position="159"/>
        <end position="180"/>
    </location>
</feature>
<comment type="similarity">
    <text evidence="2">Belongs to the bile acid:sodium symporter (BASS) (TC 2.A.28) family.</text>
</comment>
<keyword evidence="5 7" id="KW-1133">Transmembrane helix</keyword>
<name>A0A8K0A923_BRALA</name>
<evidence type="ECO:0000256" key="8">
    <source>
        <dbReference type="SAM" id="SignalP"/>
    </source>
</evidence>
<keyword evidence="3 7" id="KW-0812">Transmembrane</keyword>
<accession>A0A8K0A923</accession>
<dbReference type="PANTHER" id="PTHR10361:SF65">
    <property type="entry name" value="ILEAL SODIUM_BILE ACID COTRANSPORTER"/>
    <property type="match status" value="1"/>
</dbReference>
<evidence type="ECO:0000256" key="5">
    <source>
        <dbReference type="ARBA" id="ARBA00022989"/>
    </source>
</evidence>
<dbReference type="InterPro" id="IPR004710">
    <property type="entry name" value="Bilac:Na_transpt"/>
</dbReference>
<feature type="transmembrane region" description="Helical" evidence="7">
    <location>
        <begin position="295"/>
        <end position="314"/>
    </location>
</feature>
<dbReference type="AlphaFoldDB" id="A0A8K0A923"/>
<proteinExistence type="inferred from homology"/>
<dbReference type="GO" id="GO:0016020">
    <property type="term" value="C:membrane"/>
    <property type="evidence" value="ECO:0007669"/>
    <property type="project" value="UniProtKB-SubCell"/>
</dbReference>
<feature type="transmembrane region" description="Helical" evidence="7">
    <location>
        <begin position="255"/>
        <end position="275"/>
    </location>
</feature>
<protein>
    <submittedName>
        <fullName evidence="9">SLC10A2 protein</fullName>
    </submittedName>
</protein>
<evidence type="ECO:0000256" key="3">
    <source>
        <dbReference type="ARBA" id="ARBA00022692"/>
    </source>
</evidence>
<sequence>MAAFAVFVFLCFLPGAFLQYADSDFGFEPAILNIPERSEDNVTLLYIGPNSTDSIFLKVSSARSSVALPNQGSFNLTAVSNNSLSIPVQSGHIGITSLDFIVNQGTNATVLDYTVKVLRARPPVDEALNYILIPFLVVNAFAMGTAVEWPLVVKVLKRPYGVAIGALSQFVFMPLLAFILSKAFSLADVYAIGLLMVGSSPGGGLSNILTFFLDADLPLSMTMTFVSTVLALGMMPLSLFIYGRAFNFDRINVPYSTIVTSLVPVTIAKVLGILLRHKKPRIADKVMKAIRPFSALFVIAFVVLGFMVNTHFIYTPWQPIVADFLLPLAGFIIGFGLAKMLCLDNTRAKTVSIETGVQNGRLASAMIRLSFPQPEADLSFCVSFLNGMFQVGIGLLAVAVYNIYKCKNPTTEEVKMTNLEGLENPTTEEEKIANLEGLENPTTEEEKITNLEGLKNPIVISDVKE</sequence>
<keyword evidence="4" id="KW-0769">Symport</keyword>
<dbReference type="InterPro" id="IPR002657">
    <property type="entry name" value="BilAc:Na_symport/Acr3"/>
</dbReference>
<dbReference type="Proteomes" id="UP000838412">
    <property type="component" value="Chromosome 7"/>
</dbReference>
<evidence type="ECO:0000256" key="7">
    <source>
        <dbReference type="SAM" id="Phobius"/>
    </source>
</evidence>
<dbReference type="GO" id="GO:0015293">
    <property type="term" value="F:symporter activity"/>
    <property type="evidence" value="ECO:0007669"/>
    <property type="project" value="UniProtKB-KW"/>
</dbReference>
<comment type="subcellular location">
    <subcellularLocation>
        <location evidence="1">Membrane</location>
        <topology evidence="1">Multi-pass membrane protein</topology>
    </subcellularLocation>
</comment>
<evidence type="ECO:0000313" key="10">
    <source>
        <dbReference type="Proteomes" id="UP000838412"/>
    </source>
</evidence>
<dbReference type="InterPro" id="IPR038770">
    <property type="entry name" value="Na+/solute_symporter_sf"/>
</dbReference>
<evidence type="ECO:0000256" key="2">
    <source>
        <dbReference type="ARBA" id="ARBA00006528"/>
    </source>
</evidence>
<dbReference type="PANTHER" id="PTHR10361">
    <property type="entry name" value="SODIUM-BILE ACID COTRANSPORTER"/>
    <property type="match status" value="1"/>
</dbReference>
<dbReference type="EMBL" id="OV696692">
    <property type="protein sequence ID" value="CAH1270331.1"/>
    <property type="molecule type" value="Genomic_DNA"/>
</dbReference>
<gene>
    <name evidence="9" type="primary">SLC10A2</name>
    <name evidence="9" type="ORF">BLAG_LOCUS22657</name>
</gene>
<feature type="transmembrane region" description="Helical" evidence="7">
    <location>
        <begin position="225"/>
        <end position="243"/>
    </location>
</feature>
<feature type="chain" id="PRO_5035481323" evidence="8">
    <location>
        <begin position="19"/>
        <end position="465"/>
    </location>
</feature>
<feature type="signal peptide" evidence="8">
    <location>
        <begin position="1"/>
        <end position="18"/>
    </location>
</feature>
<evidence type="ECO:0000256" key="6">
    <source>
        <dbReference type="ARBA" id="ARBA00023136"/>
    </source>
</evidence>
<feature type="transmembrane region" description="Helical" evidence="7">
    <location>
        <begin position="127"/>
        <end position="147"/>
    </location>
</feature>
<keyword evidence="10" id="KW-1185">Reference proteome</keyword>